<dbReference type="KEGG" id="amic:Ami3637_10885"/>
<dbReference type="Proteomes" id="UP000463883">
    <property type="component" value="Chromosome"/>
</dbReference>
<organism evidence="1 2">
    <name type="scientific">Aminipila terrae</name>
    <dbReference type="NCBI Taxonomy" id="2697030"/>
    <lineage>
        <taxon>Bacteria</taxon>
        <taxon>Bacillati</taxon>
        <taxon>Bacillota</taxon>
        <taxon>Clostridia</taxon>
        <taxon>Peptostreptococcales</taxon>
        <taxon>Anaerovoracaceae</taxon>
        <taxon>Aminipila</taxon>
    </lineage>
</organism>
<reference evidence="1 2" key="1">
    <citation type="submission" date="2020-01" db="EMBL/GenBank/DDBJ databases">
        <title>Genomic analysis of Aminipila sp. CBA3637.</title>
        <authorList>
            <person name="Kim Y.B."/>
            <person name="Roh S.W."/>
        </authorList>
    </citation>
    <scope>NUCLEOTIDE SEQUENCE [LARGE SCALE GENOMIC DNA]</scope>
    <source>
        <strain evidence="1 2">CBA3637</strain>
    </source>
</reference>
<sequence>MSYTSGTSYRNIKNYSGGRGGVSRLRSSFVSKHSRTNAAANSLKNANSTSSSNSSNAALTVQLKTYSKIAQNSSQDIQEVGKRLTATTDNSVFDKAQKSNSTKNVVSEATDFVNDYNNMISSLTKLGGTENKKFIAQLAEYAEDNKDILKNAGITVLKDGSLTMNKKEMSGASLENLKKAFNGKDSFAGKVTAASSDIEANVKKKLKENLLILGEELPLLHQEVHLEAILTISHSLILKNI</sequence>
<protein>
    <recommendedName>
        <fullName evidence="3">Flagellar hook-associated protein 2 C-terminal domain-containing protein</fullName>
    </recommendedName>
</protein>
<evidence type="ECO:0000313" key="1">
    <source>
        <dbReference type="EMBL" id="QHI72843.1"/>
    </source>
</evidence>
<keyword evidence="2" id="KW-1185">Reference proteome</keyword>
<dbReference type="EMBL" id="CP047591">
    <property type="protein sequence ID" value="QHI72843.1"/>
    <property type="molecule type" value="Genomic_DNA"/>
</dbReference>
<accession>A0A6P1MI34</accession>
<evidence type="ECO:0008006" key="3">
    <source>
        <dbReference type="Google" id="ProtNLM"/>
    </source>
</evidence>
<gene>
    <name evidence="1" type="ORF">Ami3637_10885</name>
</gene>
<evidence type="ECO:0000313" key="2">
    <source>
        <dbReference type="Proteomes" id="UP000463883"/>
    </source>
</evidence>
<dbReference type="AlphaFoldDB" id="A0A6P1MI34"/>
<proteinExistence type="predicted"/>
<dbReference type="RefSeq" id="WP_162362610.1">
    <property type="nucleotide sequence ID" value="NZ_CP047591.1"/>
</dbReference>
<name>A0A6P1MI34_9FIRM</name>